<feature type="domain" description="Outer membrane protein beta-barrel" evidence="5">
    <location>
        <begin position="376"/>
        <end position="781"/>
    </location>
</feature>
<dbReference type="AlphaFoldDB" id="A0A934KS16"/>
<gene>
    <name evidence="6" type="ORF">JEM65_03045</name>
</gene>
<evidence type="ECO:0000313" key="6">
    <source>
        <dbReference type="EMBL" id="MBJ7879633.1"/>
    </source>
</evidence>
<dbReference type="Gene3D" id="2.60.40.1120">
    <property type="entry name" value="Carboxypeptidase-like, regulatory domain"/>
    <property type="match status" value="1"/>
</dbReference>
<dbReference type="PANTHER" id="PTHR40980">
    <property type="entry name" value="PLUG DOMAIN-CONTAINING PROTEIN"/>
    <property type="match status" value="1"/>
</dbReference>
<dbReference type="RefSeq" id="WP_199597091.1">
    <property type="nucleotide sequence ID" value="NZ_JAEHJZ010000004.1"/>
</dbReference>
<evidence type="ECO:0000259" key="5">
    <source>
        <dbReference type="Pfam" id="PF14905"/>
    </source>
</evidence>
<dbReference type="Gene3D" id="2.40.170.20">
    <property type="entry name" value="TonB-dependent receptor, beta-barrel domain"/>
    <property type="match status" value="1"/>
</dbReference>
<evidence type="ECO:0000313" key="7">
    <source>
        <dbReference type="Proteomes" id="UP000662373"/>
    </source>
</evidence>
<dbReference type="GO" id="GO:0009279">
    <property type="term" value="C:cell outer membrane"/>
    <property type="evidence" value="ECO:0007669"/>
    <property type="project" value="UniProtKB-SubCell"/>
</dbReference>
<dbReference type="SUPFAM" id="SSF56935">
    <property type="entry name" value="Porins"/>
    <property type="match status" value="1"/>
</dbReference>
<dbReference type="EMBL" id="JAEHJZ010000004">
    <property type="protein sequence ID" value="MBJ7879633.1"/>
    <property type="molecule type" value="Genomic_DNA"/>
</dbReference>
<accession>A0A934KS16</accession>
<organism evidence="6 7">
    <name type="scientific">Gelidibacter salicanalis</name>
    <dbReference type="NCBI Taxonomy" id="291193"/>
    <lineage>
        <taxon>Bacteria</taxon>
        <taxon>Pseudomonadati</taxon>
        <taxon>Bacteroidota</taxon>
        <taxon>Flavobacteriia</taxon>
        <taxon>Flavobacteriales</taxon>
        <taxon>Flavobacteriaceae</taxon>
        <taxon>Gelidibacter</taxon>
    </lineage>
</organism>
<reference evidence="6 7" key="1">
    <citation type="submission" date="2020-09" db="EMBL/GenBank/DDBJ databases">
        <title>Draft genome of Gelidibacter salicanalis PAMC21136.</title>
        <authorList>
            <person name="Park H."/>
        </authorList>
    </citation>
    <scope>NUCLEOTIDE SEQUENCE [LARGE SCALE GENOMIC DNA]</scope>
    <source>
        <strain evidence="6 7">PAMC21136</strain>
    </source>
</reference>
<dbReference type="InterPro" id="IPR008969">
    <property type="entry name" value="CarboxyPept-like_regulatory"/>
</dbReference>
<dbReference type="SUPFAM" id="SSF49464">
    <property type="entry name" value="Carboxypeptidase regulatory domain-like"/>
    <property type="match status" value="1"/>
</dbReference>
<keyword evidence="6" id="KW-0675">Receptor</keyword>
<keyword evidence="7" id="KW-1185">Reference proteome</keyword>
<keyword evidence="3" id="KW-0998">Cell outer membrane</keyword>
<evidence type="ECO:0000256" key="4">
    <source>
        <dbReference type="SAM" id="SignalP"/>
    </source>
</evidence>
<dbReference type="Pfam" id="PF14905">
    <property type="entry name" value="OMP_b-brl_3"/>
    <property type="match status" value="1"/>
</dbReference>
<proteinExistence type="predicted"/>
<dbReference type="PANTHER" id="PTHR40980:SF4">
    <property type="entry name" value="TONB-DEPENDENT RECEPTOR-LIKE BETA-BARREL DOMAIN-CONTAINING PROTEIN"/>
    <property type="match status" value="1"/>
</dbReference>
<sequence length="808" mass="92658">MTRSIKIVYLLFALFSATLSFGQDHFISGTVGDAEGLPIAFANVLLMTAQDSTLIKGVSTNEKGLFMMDKIQEDDYLLKFSFIGFKDVYNKIRVDQPFKMGTVVLYPSSQELDEINILVRKPTFKKEADRLVFNIENTALIEGNMFEVLKNTPGILVLDNTIQVKNSKPTVYINDKKVQLNTAELIQLLEGSSANNIKSVEVITNPSAKYDASSGAVINIVMSKNLITGYRGNVFANFTQGAFPRYNPGTSHFFKNDHIDFFANYSYSQDKINRDQDEVVNYLDGNNVIDEIFKSKTNRNTWSKTHNFNFNFDYSLNENNTLSVTSNILLMPYFKYHINTATEVLDSHQDLDYFFKANNFSDDDKYNLGFDVDYIHKFKQAGEKLAVNAHYTTFNYNRNQNVKSDYFLADGSFIETTAFRTDNHQNTDIYTVKADYTLPLSDSSTLEVGAKGSNIKSTSNLTQFNRIDGTEIIDPNNTDAFDYDEVIMAVYVNFSKDWDKLNLVTGLRAEQTTVESNSVVDMTPKTQDYLDWFPTASLSYNVSEEVSVYANYKKSIQRPNYQNLNPFQFYLNDFNIVTGNPDLQPVIVDHAVIGTSLGKGMYTFEAYYKTYTNNIFELPFQDNTTNILTYTPINLDKTIEFGFDFITYFYVLNNWSVYFVSSFYNTQDEAEFEGTKIDRNQWSNYSVLSNDFTFLKDRSLIVNFNMTYLSKSISGFREIQDILASELTVSKSVLKNKGSISLVVSDLFNTQNFDISSRYLNQNSALYYDQDTRFIKLGFRYKFGNTNLETNQRRKSQQEIERLEKSDN</sequence>
<evidence type="ECO:0000256" key="1">
    <source>
        <dbReference type="ARBA" id="ARBA00004442"/>
    </source>
</evidence>
<feature type="signal peptide" evidence="4">
    <location>
        <begin position="1"/>
        <end position="22"/>
    </location>
</feature>
<comment type="caution">
    <text evidence="6">The sequence shown here is derived from an EMBL/GenBank/DDBJ whole genome shotgun (WGS) entry which is preliminary data.</text>
</comment>
<dbReference type="Proteomes" id="UP000662373">
    <property type="component" value="Unassembled WGS sequence"/>
</dbReference>
<protein>
    <submittedName>
        <fullName evidence="6">TonB-dependent receptor family protein</fullName>
    </submittedName>
</protein>
<keyword evidence="2" id="KW-0472">Membrane</keyword>
<name>A0A934KS16_9FLAO</name>
<keyword evidence="4" id="KW-0732">Signal</keyword>
<comment type="subcellular location">
    <subcellularLocation>
        <location evidence="1">Cell outer membrane</location>
    </subcellularLocation>
</comment>
<dbReference type="Pfam" id="PF13715">
    <property type="entry name" value="CarbopepD_reg_2"/>
    <property type="match status" value="1"/>
</dbReference>
<evidence type="ECO:0000256" key="3">
    <source>
        <dbReference type="ARBA" id="ARBA00023237"/>
    </source>
</evidence>
<feature type="chain" id="PRO_5037151063" evidence="4">
    <location>
        <begin position="23"/>
        <end position="808"/>
    </location>
</feature>
<dbReference type="InterPro" id="IPR036942">
    <property type="entry name" value="Beta-barrel_TonB_sf"/>
</dbReference>
<evidence type="ECO:0000256" key="2">
    <source>
        <dbReference type="ARBA" id="ARBA00023136"/>
    </source>
</evidence>
<dbReference type="InterPro" id="IPR041700">
    <property type="entry name" value="OMP_b-brl_3"/>
</dbReference>